<evidence type="ECO:0000256" key="1">
    <source>
        <dbReference type="ARBA" id="ARBA00008842"/>
    </source>
</evidence>
<dbReference type="InterPro" id="IPR018494">
    <property type="entry name" value="Oxysterol-bd_CS"/>
</dbReference>
<dbReference type="FunFam" id="2.40.160.120:FF:000016">
    <property type="entry name" value="Oxysterol binding protein (Orp8), putative"/>
    <property type="match status" value="1"/>
</dbReference>
<evidence type="ECO:0008006" key="7">
    <source>
        <dbReference type="Google" id="ProtNLM"/>
    </source>
</evidence>
<evidence type="ECO:0000313" key="6">
    <source>
        <dbReference type="Proteomes" id="UP001304895"/>
    </source>
</evidence>
<organism evidence="5 6">
    <name type="scientific">Trichocladium antarcticum</name>
    <dbReference type="NCBI Taxonomy" id="1450529"/>
    <lineage>
        <taxon>Eukaryota</taxon>
        <taxon>Fungi</taxon>
        <taxon>Dikarya</taxon>
        <taxon>Ascomycota</taxon>
        <taxon>Pezizomycotina</taxon>
        <taxon>Sordariomycetes</taxon>
        <taxon>Sordariomycetidae</taxon>
        <taxon>Sordariales</taxon>
        <taxon>Chaetomiaceae</taxon>
        <taxon>Trichocladium</taxon>
    </lineage>
</organism>
<reference evidence="5" key="1">
    <citation type="journal article" date="2023" name="Mol. Phylogenet. Evol.">
        <title>Genome-scale phylogeny and comparative genomics of the fungal order Sordariales.</title>
        <authorList>
            <person name="Hensen N."/>
            <person name="Bonometti L."/>
            <person name="Westerberg I."/>
            <person name="Brannstrom I.O."/>
            <person name="Guillou S."/>
            <person name="Cros-Aarteil S."/>
            <person name="Calhoun S."/>
            <person name="Haridas S."/>
            <person name="Kuo A."/>
            <person name="Mondo S."/>
            <person name="Pangilinan J."/>
            <person name="Riley R."/>
            <person name="LaButti K."/>
            <person name="Andreopoulos B."/>
            <person name="Lipzen A."/>
            <person name="Chen C."/>
            <person name="Yan M."/>
            <person name="Daum C."/>
            <person name="Ng V."/>
            <person name="Clum A."/>
            <person name="Steindorff A."/>
            <person name="Ohm R.A."/>
            <person name="Martin F."/>
            <person name="Silar P."/>
            <person name="Natvig D.O."/>
            <person name="Lalanne C."/>
            <person name="Gautier V."/>
            <person name="Ament-Velasquez S.L."/>
            <person name="Kruys A."/>
            <person name="Hutchinson M.I."/>
            <person name="Powell A.J."/>
            <person name="Barry K."/>
            <person name="Miller A.N."/>
            <person name="Grigoriev I.V."/>
            <person name="Debuchy R."/>
            <person name="Gladieux P."/>
            <person name="Hiltunen Thoren M."/>
            <person name="Johannesson H."/>
        </authorList>
    </citation>
    <scope>NUCLEOTIDE SEQUENCE</scope>
    <source>
        <strain evidence="5">CBS 123565</strain>
    </source>
</reference>
<accession>A0AAN6UEE0</accession>
<keyword evidence="6" id="KW-1185">Reference proteome</keyword>
<reference evidence="5" key="2">
    <citation type="submission" date="2023-05" db="EMBL/GenBank/DDBJ databases">
        <authorList>
            <consortium name="Lawrence Berkeley National Laboratory"/>
            <person name="Steindorff A."/>
            <person name="Hensen N."/>
            <person name="Bonometti L."/>
            <person name="Westerberg I."/>
            <person name="Brannstrom I.O."/>
            <person name="Guillou S."/>
            <person name="Cros-Aarteil S."/>
            <person name="Calhoun S."/>
            <person name="Haridas S."/>
            <person name="Kuo A."/>
            <person name="Mondo S."/>
            <person name="Pangilinan J."/>
            <person name="Riley R."/>
            <person name="Labutti K."/>
            <person name="Andreopoulos B."/>
            <person name="Lipzen A."/>
            <person name="Chen C."/>
            <person name="Yanf M."/>
            <person name="Daum C."/>
            <person name="Ng V."/>
            <person name="Clum A."/>
            <person name="Ohm R."/>
            <person name="Martin F."/>
            <person name="Silar P."/>
            <person name="Natvig D."/>
            <person name="Lalanne C."/>
            <person name="Gautier V."/>
            <person name="Ament-Velasquez S.L."/>
            <person name="Kruys A."/>
            <person name="Hutchinson M.I."/>
            <person name="Powell A.J."/>
            <person name="Barry K."/>
            <person name="Miller A.N."/>
            <person name="Grigoriev I.V."/>
            <person name="Debuchy R."/>
            <person name="Gladieux P."/>
            <person name="Thoren M.H."/>
            <person name="Johannesson H."/>
        </authorList>
    </citation>
    <scope>NUCLEOTIDE SEQUENCE</scope>
    <source>
        <strain evidence="5">CBS 123565</strain>
    </source>
</reference>
<dbReference type="SUPFAM" id="SSF144000">
    <property type="entry name" value="Oxysterol-binding protein-like"/>
    <property type="match status" value="1"/>
</dbReference>
<dbReference type="EMBL" id="MU853424">
    <property type="protein sequence ID" value="KAK4131472.1"/>
    <property type="molecule type" value="Genomic_DNA"/>
</dbReference>
<evidence type="ECO:0000313" key="5">
    <source>
        <dbReference type="EMBL" id="KAK4131472.1"/>
    </source>
</evidence>
<evidence type="ECO:0000256" key="2">
    <source>
        <dbReference type="RuleBase" id="RU003844"/>
    </source>
</evidence>
<protein>
    <recommendedName>
        <fullName evidence="7">Oxysterol-binding protein-like protein 1</fullName>
    </recommendedName>
</protein>
<gene>
    <name evidence="5" type="ORF">BT67DRAFT_388096</name>
</gene>
<dbReference type="AlphaFoldDB" id="A0AAN6UEE0"/>
<sequence length="482" mass="53303">MWAFTSSSSASATATPPPQPSPDAPQAEEQQNDGSKLKTFISILRKFIGVADLASVRFSLPSQLLEPTPNLEYWNYLDSPNAFVAIGTADDPVDRMLEVLRFWFTANLKYAKGKPCKPYNSCLGEFFRCNWETEDDAPRIDTRALQRGDSSPSSSGSSAASVKLPVPGGLISSDPRAASNVSISQSGANLTKPVRVSYLTEQTSHHPPVSAFYVDCPEKGIHARGFDQISARFTGTSIKVMPGEHNLGIFITVERRDHETYQLRHPAAHLGGILRGALNVTVGDVAYITCPETKLKAILRYYDDGWLGRSTNKMEGIIFRYDPEKDDKTLISQVPEADILVRLGGAWKEKIVFTIGSKPLNSHPPEDQITIIEIAPLSVAPKVLPPPEQQLRNESLQLWGGVTKAILSKQFARATTVKQELEEAQREMAREREKKGKAWKPVFFEQATDKAGKPSLTEKGREVLERAQRGDWDIGDIVSRDQ</sequence>
<feature type="coiled-coil region" evidence="3">
    <location>
        <begin position="407"/>
        <end position="434"/>
    </location>
</feature>
<dbReference type="PANTHER" id="PTHR10972">
    <property type="entry name" value="OXYSTEROL-BINDING PROTEIN-RELATED"/>
    <property type="match status" value="1"/>
</dbReference>
<dbReference type="Gene3D" id="2.40.160.120">
    <property type="match status" value="1"/>
</dbReference>
<dbReference type="PANTHER" id="PTHR10972:SF212">
    <property type="entry name" value="OXYSTEROL-BINDING PROTEIN-LIKE PROTEIN 1"/>
    <property type="match status" value="1"/>
</dbReference>
<comment type="caution">
    <text evidence="5">The sequence shown here is derived from an EMBL/GenBank/DDBJ whole genome shotgun (WGS) entry which is preliminary data.</text>
</comment>
<feature type="region of interest" description="Disordered" evidence="4">
    <location>
        <begin position="1"/>
        <end position="32"/>
    </location>
</feature>
<dbReference type="GO" id="GO:0032934">
    <property type="term" value="F:sterol binding"/>
    <property type="evidence" value="ECO:0007669"/>
    <property type="project" value="TreeGrafter"/>
</dbReference>
<dbReference type="Gene3D" id="3.30.70.3490">
    <property type="match status" value="1"/>
</dbReference>
<evidence type="ECO:0000256" key="3">
    <source>
        <dbReference type="SAM" id="Coils"/>
    </source>
</evidence>
<dbReference type="Proteomes" id="UP001304895">
    <property type="component" value="Unassembled WGS sequence"/>
</dbReference>
<feature type="compositionally biased region" description="Low complexity" evidence="4">
    <location>
        <begin position="1"/>
        <end position="14"/>
    </location>
</feature>
<dbReference type="GO" id="GO:0005829">
    <property type="term" value="C:cytosol"/>
    <property type="evidence" value="ECO:0007669"/>
    <property type="project" value="TreeGrafter"/>
</dbReference>
<name>A0AAN6UEE0_9PEZI</name>
<dbReference type="InterPro" id="IPR037239">
    <property type="entry name" value="OSBP_sf"/>
</dbReference>
<comment type="similarity">
    <text evidence="1 2">Belongs to the OSBP family.</text>
</comment>
<proteinExistence type="inferred from homology"/>
<dbReference type="PROSITE" id="PS01013">
    <property type="entry name" value="OSBP"/>
    <property type="match status" value="1"/>
</dbReference>
<keyword evidence="3" id="KW-0175">Coiled coil</keyword>
<evidence type="ECO:0000256" key="4">
    <source>
        <dbReference type="SAM" id="MobiDB-lite"/>
    </source>
</evidence>
<dbReference type="InterPro" id="IPR000648">
    <property type="entry name" value="Oxysterol-bd"/>
</dbReference>
<dbReference type="Pfam" id="PF01237">
    <property type="entry name" value="Oxysterol_BP"/>
    <property type="match status" value="1"/>
</dbReference>
<dbReference type="GO" id="GO:0016020">
    <property type="term" value="C:membrane"/>
    <property type="evidence" value="ECO:0007669"/>
    <property type="project" value="TreeGrafter"/>
</dbReference>